<dbReference type="InterPro" id="IPR008384">
    <property type="entry name" value="ARPC4"/>
</dbReference>
<gene>
    <name evidence="7" type="ORF">V5799_011238</name>
</gene>
<protein>
    <submittedName>
        <fullName evidence="7">Uncharacterized protein</fullName>
    </submittedName>
</protein>
<evidence type="ECO:0000313" key="8">
    <source>
        <dbReference type="Proteomes" id="UP001321473"/>
    </source>
</evidence>
<evidence type="ECO:0000256" key="3">
    <source>
        <dbReference type="ARBA" id="ARBA00022490"/>
    </source>
</evidence>
<dbReference type="SUPFAM" id="SSF69645">
    <property type="entry name" value="Arp2/3 complex subunits"/>
    <property type="match status" value="1"/>
</dbReference>
<dbReference type="Proteomes" id="UP001321473">
    <property type="component" value="Unassembled WGS sequence"/>
</dbReference>
<dbReference type="PANTHER" id="PTHR22629">
    <property type="entry name" value="ARP2/3 COMPLEX 20 KD SUBUNIT"/>
    <property type="match status" value="1"/>
</dbReference>
<organism evidence="7 8">
    <name type="scientific">Amblyomma americanum</name>
    <name type="common">Lone star tick</name>
    <dbReference type="NCBI Taxonomy" id="6943"/>
    <lineage>
        <taxon>Eukaryota</taxon>
        <taxon>Metazoa</taxon>
        <taxon>Ecdysozoa</taxon>
        <taxon>Arthropoda</taxon>
        <taxon>Chelicerata</taxon>
        <taxon>Arachnida</taxon>
        <taxon>Acari</taxon>
        <taxon>Parasitiformes</taxon>
        <taxon>Ixodida</taxon>
        <taxon>Ixodoidea</taxon>
        <taxon>Ixodidae</taxon>
        <taxon>Amblyomminae</taxon>
        <taxon>Amblyomma</taxon>
    </lineage>
</organism>
<dbReference type="GO" id="GO:0051015">
    <property type="term" value="F:actin filament binding"/>
    <property type="evidence" value="ECO:0007669"/>
    <property type="project" value="TreeGrafter"/>
</dbReference>
<keyword evidence="3" id="KW-0963">Cytoplasm</keyword>
<evidence type="ECO:0000256" key="6">
    <source>
        <dbReference type="SAM" id="MobiDB-lite"/>
    </source>
</evidence>
<proteinExistence type="inferred from homology"/>
<feature type="region of interest" description="Disordered" evidence="6">
    <location>
        <begin position="258"/>
        <end position="281"/>
    </location>
</feature>
<keyword evidence="5" id="KW-0206">Cytoskeleton</keyword>
<comment type="similarity">
    <text evidence="2">Belongs to the ARPC4 family.</text>
</comment>
<dbReference type="GO" id="GO:0034314">
    <property type="term" value="P:Arp2/3 complex-mediated actin nucleation"/>
    <property type="evidence" value="ECO:0007669"/>
    <property type="project" value="InterPro"/>
</dbReference>
<accession>A0AAQ4EHT4</accession>
<comment type="subcellular location">
    <subcellularLocation>
        <location evidence="1">Cytoplasm</location>
        <location evidence="1">Cytoskeleton</location>
    </subcellularLocation>
</comment>
<sequence length="336" mass="38732">MCLENFSSQVVERHNKPEVEVRSSKELLLTPVVISRNEKEKVLIEASINSLRISIAIKKADDIEHILCHKFMRFMMMRAENFIVLRRKPIEGYDISFLITNFHTEQMYKHKLVDFVIHFMEEIDKEISEMKLALNARARICAEEFLKRCNYRKRLVTQLVFDIDRHRSTTINIKTTLEMLYGSWNEVRQSTIRKCFADAGFVLPTDKEEVQPEDQAELDRTWDGLAVPGVEFDDFVSADENLAVAPELTDQEIVDRVLLPEDDSSSDSGESERDEPTMSSAAAADMARRLKGYLEKLPTTKTADVEKALLSMDNVENFILRSAVKSHQTKITSFFK</sequence>
<evidence type="ECO:0000256" key="1">
    <source>
        <dbReference type="ARBA" id="ARBA00004245"/>
    </source>
</evidence>
<dbReference type="Gene3D" id="3.30.1460.20">
    <property type="match status" value="1"/>
</dbReference>
<keyword evidence="8" id="KW-1185">Reference proteome</keyword>
<dbReference type="PANTHER" id="PTHR22629:SF0">
    <property type="entry name" value="ACTIN-RELATED PROTEIN 2_3 COMPLEX SUBUNIT 4"/>
    <property type="match status" value="1"/>
</dbReference>
<dbReference type="GO" id="GO:0005885">
    <property type="term" value="C:Arp2/3 protein complex"/>
    <property type="evidence" value="ECO:0007669"/>
    <property type="project" value="InterPro"/>
</dbReference>
<reference evidence="7 8" key="1">
    <citation type="journal article" date="2023" name="Arcadia Sci">
        <title>De novo assembly of a long-read Amblyomma americanum tick genome.</title>
        <authorList>
            <person name="Chou S."/>
            <person name="Poskanzer K.E."/>
            <person name="Rollins M."/>
            <person name="Thuy-Boun P.S."/>
        </authorList>
    </citation>
    <scope>NUCLEOTIDE SEQUENCE [LARGE SCALE GENOMIC DNA]</scope>
    <source>
        <strain evidence="7">F_SG_1</strain>
        <tissue evidence="7">Salivary glands</tissue>
    </source>
</reference>
<dbReference type="FunFam" id="3.30.1460.20:FF:000001">
    <property type="entry name" value="Actin-related protein 2/3 complex subunit 4"/>
    <property type="match status" value="1"/>
</dbReference>
<evidence type="ECO:0000313" key="7">
    <source>
        <dbReference type="EMBL" id="KAK8774230.1"/>
    </source>
</evidence>
<evidence type="ECO:0000256" key="4">
    <source>
        <dbReference type="ARBA" id="ARBA00023203"/>
    </source>
</evidence>
<dbReference type="AlphaFoldDB" id="A0AAQ4EHT4"/>
<evidence type="ECO:0000256" key="5">
    <source>
        <dbReference type="ARBA" id="ARBA00023212"/>
    </source>
</evidence>
<dbReference type="InterPro" id="IPR034666">
    <property type="entry name" value="ARPC2/4"/>
</dbReference>
<dbReference type="GO" id="GO:0030041">
    <property type="term" value="P:actin filament polymerization"/>
    <property type="evidence" value="ECO:0007669"/>
    <property type="project" value="InterPro"/>
</dbReference>
<dbReference type="EMBL" id="JARKHS020015686">
    <property type="protein sequence ID" value="KAK8774230.1"/>
    <property type="molecule type" value="Genomic_DNA"/>
</dbReference>
<evidence type="ECO:0000256" key="2">
    <source>
        <dbReference type="ARBA" id="ARBA00005919"/>
    </source>
</evidence>
<keyword evidence="4" id="KW-0009">Actin-binding</keyword>
<name>A0AAQ4EHT4_AMBAM</name>
<comment type="caution">
    <text evidence="7">The sequence shown here is derived from an EMBL/GenBank/DDBJ whole genome shotgun (WGS) entry which is preliminary data.</text>
</comment>
<dbReference type="Pfam" id="PF05856">
    <property type="entry name" value="ARPC4"/>
    <property type="match status" value="1"/>
</dbReference>